<sequence>MNTKILMERETERNLSDALARGALLWAPLYSVGAAAVSYMLTAENPSTATPFSEVLMKALLLLSPVCMAAEAAGWAVFSKRKRLKRLGDRKDPLPKLVHFVPPLEARKVRTKHAA</sequence>
<keyword evidence="3" id="KW-1185">Reference proteome</keyword>
<protein>
    <submittedName>
        <fullName evidence="2">Uncharacterized protein</fullName>
    </submittedName>
</protein>
<feature type="transmembrane region" description="Helical" evidence="1">
    <location>
        <begin position="23"/>
        <end position="43"/>
    </location>
</feature>
<keyword evidence="1" id="KW-1133">Transmembrane helix</keyword>
<dbReference type="RefSeq" id="WP_322609732.1">
    <property type="nucleotide sequence ID" value="NZ_JARVCO010000012.1"/>
</dbReference>
<evidence type="ECO:0000313" key="2">
    <source>
        <dbReference type="EMBL" id="MDZ8119951.1"/>
    </source>
</evidence>
<dbReference type="Proteomes" id="UP001290861">
    <property type="component" value="Unassembled WGS sequence"/>
</dbReference>
<evidence type="ECO:0000313" key="3">
    <source>
        <dbReference type="Proteomes" id="UP001290861"/>
    </source>
</evidence>
<name>A0ABU5N131_9BACT</name>
<comment type="caution">
    <text evidence="2">The sequence shown here is derived from an EMBL/GenBank/DDBJ whole genome shotgun (WGS) entry which is preliminary data.</text>
</comment>
<proteinExistence type="predicted"/>
<feature type="transmembrane region" description="Helical" evidence="1">
    <location>
        <begin position="55"/>
        <end position="78"/>
    </location>
</feature>
<organism evidence="2 3">
    <name type="scientific">Pontiella agarivorans</name>
    <dbReference type="NCBI Taxonomy" id="3038953"/>
    <lineage>
        <taxon>Bacteria</taxon>
        <taxon>Pseudomonadati</taxon>
        <taxon>Kiritimatiellota</taxon>
        <taxon>Kiritimatiellia</taxon>
        <taxon>Kiritimatiellales</taxon>
        <taxon>Pontiellaceae</taxon>
        <taxon>Pontiella</taxon>
    </lineage>
</organism>
<keyword evidence="1" id="KW-0472">Membrane</keyword>
<reference evidence="2 3" key="1">
    <citation type="journal article" date="2024" name="Appl. Environ. Microbiol.">
        <title>Pontiella agarivorans sp. nov., a novel marine anaerobic bacterium capable of degrading macroalgal polysaccharides and fixing nitrogen.</title>
        <authorList>
            <person name="Liu N."/>
            <person name="Kivenson V."/>
            <person name="Peng X."/>
            <person name="Cui Z."/>
            <person name="Lankiewicz T.S."/>
            <person name="Gosselin K.M."/>
            <person name="English C.J."/>
            <person name="Blair E.M."/>
            <person name="O'Malley M.A."/>
            <person name="Valentine D.L."/>
        </authorList>
    </citation>
    <scope>NUCLEOTIDE SEQUENCE [LARGE SCALE GENOMIC DNA]</scope>
    <source>
        <strain evidence="2 3">NLcol2</strain>
    </source>
</reference>
<gene>
    <name evidence="2" type="ORF">P9H32_15075</name>
</gene>
<accession>A0ABU5N131</accession>
<dbReference type="EMBL" id="JARVCO010000012">
    <property type="protein sequence ID" value="MDZ8119951.1"/>
    <property type="molecule type" value="Genomic_DNA"/>
</dbReference>
<evidence type="ECO:0000256" key="1">
    <source>
        <dbReference type="SAM" id="Phobius"/>
    </source>
</evidence>
<keyword evidence="1" id="KW-0812">Transmembrane</keyword>